<dbReference type="Proteomes" id="UP000075531">
    <property type="component" value="Unassembled WGS sequence"/>
</dbReference>
<name>A0A151AQ32_9CLOT</name>
<keyword evidence="1" id="KW-0812">Transmembrane</keyword>
<keyword evidence="3" id="KW-1185">Reference proteome</keyword>
<organism evidence="2 3">
    <name type="scientific">Clostridium tepidiprofundi DSM 19306</name>
    <dbReference type="NCBI Taxonomy" id="1121338"/>
    <lineage>
        <taxon>Bacteria</taxon>
        <taxon>Bacillati</taxon>
        <taxon>Bacillota</taxon>
        <taxon>Clostridia</taxon>
        <taxon>Eubacteriales</taxon>
        <taxon>Clostridiaceae</taxon>
        <taxon>Clostridium</taxon>
    </lineage>
</organism>
<dbReference type="STRING" id="1121338.CLTEP_27000"/>
<evidence type="ECO:0000313" key="3">
    <source>
        <dbReference type="Proteomes" id="UP000075531"/>
    </source>
</evidence>
<evidence type="ECO:0000313" key="2">
    <source>
        <dbReference type="EMBL" id="KYH29725.1"/>
    </source>
</evidence>
<evidence type="ECO:0000256" key="1">
    <source>
        <dbReference type="SAM" id="Phobius"/>
    </source>
</evidence>
<sequence>MLGTSLVIPVIIVFVIVNAFTFTNNKVSHIIENVSLDEVIENSITKSDNDLIFVRHLTPYKS</sequence>
<dbReference type="EMBL" id="LTBA01000083">
    <property type="protein sequence ID" value="KYH29725.1"/>
    <property type="molecule type" value="Genomic_DNA"/>
</dbReference>
<dbReference type="AlphaFoldDB" id="A0A151AQ32"/>
<keyword evidence="1" id="KW-0472">Membrane</keyword>
<accession>A0A151AQ32</accession>
<keyword evidence="1" id="KW-1133">Transmembrane helix</keyword>
<dbReference type="PATRIC" id="fig|1121338.3.peg.2826"/>
<reference evidence="2 3" key="1">
    <citation type="submission" date="2016-02" db="EMBL/GenBank/DDBJ databases">
        <title>Genome sequence of Clostridium tepidiprofundi DSM 19306.</title>
        <authorList>
            <person name="Poehlein A."/>
            <person name="Daniel R."/>
        </authorList>
    </citation>
    <scope>NUCLEOTIDE SEQUENCE [LARGE SCALE GENOMIC DNA]</scope>
    <source>
        <strain evidence="2 3">DSM 19306</strain>
    </source>
</reference>
<gene>
    <name evidence="2" type="ORF">CLTEP_27000</name>
</gene>
<proteinExistence type="predicted"/>
<protein>
    <submittedName>
        <fullName evidence="2">Uncharacterized protein</fullName>
    </submittedName>
</protein>
<comment type="caution">
    <text evidence="2">The sequence shown here is derived from an EMBL/GenBank/DDBJ whole genome shotgun (WGS) entry which is preliminary data.</text>
</comment>
<feature type="transmembrane region" description="Helical" evidence="1">
    <location>
        <begin position="6"/>
        <end position="23"/>
    </location>
</feature>